<comment type="caution">
    <text evidence="3">The sequence shown here is derived from an EMBL/GenBank/DDBJ whole genome shotgun (WGS) entry which is preliminary data.</text>
</comment>
<dbReference type="PANTHER" id="PTHR34406:SF1">
    <property type="entry name" value="PROTEIN YCEI"/>
    <property type="match status" value="1"/>
</dbReference>
<evidence type="ECO:0000256" key="1">
    <source>
        <dbReference type="SAM" id="SignalP"/>
    </source>
</evidence>
<dbReference type="InterPro" id="IPR007372">
    <property type="entry name" value="Lipid/polyisoprenoid-bd_YceI"/>
</dbReference>
<accession>A0ABU1A5A3</accession>
<dbReference type="EMBL" id="JAVHUL010000032">
    <property type="protein sequence ID" value="MDQ7918129.1"/>
    <property type="molecule type" value="Genomic_DNA"/>
</dbReference>
<evidence type="ECO:0000259" key="2">
    <source>
        <dbReference type="SMART" id="SM00867"/>
    </source>
</evidence>
<reference evidence="3 4" key="1">
    <citation type="submission" date="2023-08" db="EMBL/GenBank/DDBJ databases">
        <title>Mesonia sp. MT50, isolated from deep-sea sediment of the Mariana Trench.</title>
        <authorList>
            <person name="Fu H."/>
        </authorList>
    </citation>
    <scope>NUCLEOTIDE SEQUENCE [LARGE SCALE GENOMIC DNA]</scope>
    <source>
        <strain evidence="3 4">MT50</strain>
    </source>
</reference>
<dbReference type="SMART" id="SM00867">
    <property type="entry name" value="YceI"/>
    <property type="match status" value="1"/>
</dbReference>
<gene>
    <name evidence="3" type="ORF">RBU60_11120</name>
</gene>
<dbReference type="PANTHER" id="PTHR34406">
    <property type="entry name" value="PROTEIN YCEI"/>
    <property type="match status" value="1"/>
</dbReference>
<name>A0ABU1A5A3_9FLAO</name>
<keyword evidence="4" id="KW-1185">Reference proteome</keyword>
<dbReference type="InterPro" id="IPR036761">
    <property type="entry name" value="TTHA0802/YceI-like_sf"/>
</dbReference>
<sequence length="184" mass="20463">MRNLAVFILFIFQVGQATSQNFIADAASSKMSVSGTSSLHDWDCPADTFTGKLNANMENGKLQSITSFHFELKAESLKSGKSLMDKKMYNALKTDKNPRIIFKGDEVELNGDQVIFKGKMTIAGETRSIEAPVKINYKNEVLYVQGEKAFDLTSFKIDPPKAMLGTIKTGDEVVIHYNIQLNNQ</sequence>
<dbReference type="Proteomes" id="UP001230915">
    <property type="component" value="Unassembled WGS sequence"/>
</dbReference>
<dbReference type="RefSeq" id="WP_308865105.1">
    <property type="nucleotide sequence ID" value="NZ_JAVHUL010000032.1"/>
</dbReference>
<organism evidence="3 4">
    <name type="scientific">Mesonia profundi</name>
    <dbReference type="NCBI Taxonomy" id="3070998"/>
    <lineage>
        <taxon>Bacteria</taxon>
        <taxon>Pseudomonadati</taxon>
        <taxon>Bacteroidota</taxon>
        <taxon>Flavobacteriia</taxon>
        <taxon>Flavobacteriales</taxon>
        <taxon>Flavobacteriaceae</taxon>
        <taxon>Mesonia</taxon>
    </lineage>
</organism>
<keyword evidence="1" id="KW-0732">Signal</keyword>
<dbReference type="SUPFAM" id="SSF101874">
    <property type="entry name" value="YceI-like"/>
    <property type="match status" value="1"/>
</dbReference>
<protein>
    <submittedName>
        <fullName evidence="3">YceI family protein</fullName>
    </submittedName>
</protein>
<evidence type="ECO:0000313" key="4">
    <source>
        <dbReference type="Proteomes" id="UP001230915"/>
    </source>
</evidence>
<feature type="domain" description="Lipid/polyisoprenoid-binding YceI-like" evidence="2">
    <location>
        <begin position="21"/>
        <end position="182"/>
    </location>
</feature>
<dbReference type="Pfam" id="PF04264">
    <property type="entry name" value="YceI"/>
    <property type="match status" value="1"/>
</dbReference>
<proteinExistence type="predicted"/>
<evidence type="ECO:0000313" key="3">
    <source>
        <dbReference type="EMBL" id="MDQ7918129.1"/>
    </source>
</evidence>
<feature type="signal peptide" evidence="1">
    <location>
        <begin position="1"/>
        <end position="19"/>
    </location>
</feature>
<feature type="chain" id="PRO_5045842574" evidence="1">
    <location>
        <begin position="20"/>
        <end position="184"/>
    </location>
</feature>
<dbReference type="Gene3D" id="2.40.128.110">
    <property type="entry name" value="Lipid/polyisoprenoid-binding, YceI-like"/>
    <property type="match status" value="1"/>
</dbReference>